<name>A0A8J8P0V1_HALGN</name>
<gene>
    <name evidence="1" type="ORF">FGO68_gene15528</name>
</gene>
<evidence type="ECO:0000313" key="2">
    <source>
        <dbReference type="Proteomes" id="UP000785679"/>
    </source>
</evidence>
<sequence length="118" mass="13762">MRGTIEREIHTELCDINSPIYLHCLLHRGIYQDSSRQILAHPCVRVLINHIVQNPSILGHIGILQRINGRSNEVEDITKKVIVDLFHHEEFFTLWYGLFNQQIFQATLISIHCFKLSC</sequence>
<organism evidence="1 2">
    <name type="scientific">Halteria grandinella</name>
    <dbReference type="NCBI Taxonomy" id="5974"/>
    <lineage>
        <taxon>Eukaryota</taxon>
        <taxon>Sar</taxon>
        <taxon>Alveolata</taxon>
        <taxon>Ciliophora</taxon>
        <taxon>Intramacronucleata</taxon>
        <taxon>Spirotrichea</taxon>
        <taxon>Stichotrichia</taxon>
        <taxon>Sporadotrichida</taxon>
        <taxon>Halteriidae</taxon>
        <taxon>Halteria</taxon>
    </lineage>
</organism>
<dbReference type="Proteomes" id="UP000785679">
    <property type="component" value="Unassembled WGS sequence"/>
</dbReference>
<reference evidence="1" key="1">
    <citation type="submission" date="2019-06" db="EMBL/GenBank/DDBJ databases">
        <authorList>
            <person name="Zheng W."/>
        </authorList>
    </citation>
    <scope>NUCLEOTIDE SEQUENCE</scope>
    <source>
        <strain evidence="1">QDHG01</strain>
    </source>
</reference>
<accession>A0A8J8P0V1</accession>
<keyword evidence="2" id="KW-1185">Reference proteome</keyword>
<protein>
    <submittedName>
        <fullName evidence="1">Uncharacterized protein</fullName>
    </submittedName>
</protein>
<dbReference type="AlphaFoldDB" id="A0A8J8P0V1"/>
<dbReference type="EMBL" id="RRYP01003278">
    <property type="protein sequence ID" value="TNV83955.1"/>
    <property type="molecule type" value="Genomic_DNA"/>
</dbReference>
<comment type="caution">
    <text evidence="1">The sequence shown here is derived from an EMBL/GenBank/DDBJ whole genome shotgun (WGS) entry which is preliminary data.</text>
</comment>
<proteinExistence type="predicted"/>
<evidence type="ECO:0000313" key="1">
    <source>
        <dbReference type="EMBL" id="TNV83955.1"/>
    </source>
</evidence>